<name>A0ABU7BKW1_9TELE</name>
<accession>A0ABU7BKW1</accession>
<organism evidence="1 2">
    <name type="scientific">Ataeniobius toweri</name>
    <dbReference type="NCBI Taxonomy" id="208326"/>
    <lineage>
        <taxon>Eukaryota</taxon>
        <taxon>Metazoa</taxon>
        <taxon>Chordata</taxon>
        <taxon>Craniata</taxon>
        <taxon>Vertebrata</taxon>
        <taxon>Euteleostomi</taxon>
        <taxon>Actinopterygii</taxon>
        <taxon>Neopterygii</taxon>
        <taxon>Teleostei</taxon>
        <taxon>Neoteleostei</taxon>
        <taxon>Acanthomorphata</taxon>
        <taxon>Ovalentaria</taxon>
        <taxon>Atherinomorphae</taxon>
        <taxon>Cyprinodontiformes</taxon>
        <taxon>Goodeidae</taxon>
        <taxon>Ataeniobius</taxon>
    </lineage>
</organism>
<dbReference type="EMBL" id="JAHUTI010059356">
    <property type="protein sequence ID" value="MED6250943.1"/>
    <property type="molecule type" value="Genomic_DNA"/>
</dbReference>
<keyword evidence="2" id="KW-1185">Reference proteome</keyword>
<reference evidence="1 2" key="1">
    <citation type="submission" date="2021-07" db="EMBL/GenBank/DDBJ databases">
        <authorList>
            <person name="Palmer J.M."/>
        </authorList>
    </citation>
    <scope>NUCLEOTIDE SEQUENCE [LARGE SCALE GENOMIC DNA]</scope>
    <source>
        <strain evidence="1 2">AT_MEX2019</strain>
        <tissue evidence="1">Muscle</tissue>
    </source>
</reference>
<dbReference type="Proteomes" id="UP001345963">
    <property type="component" value="Unassembled WGS sequence"/>
</dbReference>
<evidence type="ECO:0000313" key="1">
    <source>
        <dbReference type="EMBL" id="MED6250943.1"/>
    </source>
</evidence>
<proteinExistence type="predicted"/>
<evidence type="ECO:0000313" key="2">
    <source>
        <dbReference type="Proteomes" id="UP001345963"/>
    </source>
</evidence>
<gene>
    <name evidence="1" type="ORF">ATANTOWER_016823</name>
</gene>
<protein>
    <submittedName>
        <fullName evidence="1">Uncharacterized protein</fullName>
    </submittedName>
</protein>
<comment type="caution">
    <text evidence="1">The sequence shown here is derived from an EMBL/GenBank/DDBJ whole genome shotgun (WGS) entry which is preliminary data.</text>
</comment>
<sequence>MIRDKDNKLHWKHIQQIHNVQSQHHSSMHKGLLHKTEIFKDQVAKISAVYFSSASQIFKVLIGCTLSSKPGWEVRAVIYLDERDMHKGTVKETTCTKITLFVIFLKFP</sequence>